<dbReference type="Proteomes" id="UP001162891">
    <property type="component" value="Chromosome"/>
</dbReference>
<evidence type="ECO:0000313" key="2">
    <source>
        <dbReference type="Proteomes" id="UP001162891"/>
    </source>
</evidence>
<name>A0ABM7WRN3_9BACT</name>
<dbReference type="RefSeq" id="WP_248359379.1">
    <property type="nucleotide sequence ID" value="NZ_AP025591.1"/>
</dbReference>
<accession>A0ABM7WRN3</accession>
<proteinExistence type="predicted"/>
<gene>
    <name evidence="1" type="ORF">AMOR_11070</name>
</gene>
<evidence type="ECO:0000313" key="1">
    <source>
        <dbReference type="EMBL" id="BDG02111.1"/>
    </source>
</evidence>
<dbReference type="EMBL" id="AP025591">
    <property type="protein sequence ID" value="BDG02111.1"/>
    <property type="molecule type" value="Genomic_DNA"/>
</dbReference>
<protein>
    <submittedName>
        <fullName evidence="1">Uncharacterized protein</fullName>
    </submittedName>
</protein>
<keyword evidence="2" id="KW-1185">Reference proteome</keyword>
<sequence length="56" mass="6194">MRGLITGKDVLRHGFTILRWYGPACYLRCLRALASRTPCTFLSVACAGPALRARRG</sequence>
<organism evidence="1 2">
    <name type="scientific">Anaeromyxobacter oryzae</name>
    <dbReference type="NCBI Taxonomy" id="2918170"/>
    <lineage>
        <taxon>Bacteria</taxon>
        <taxon>Pseudomonadati</taxon>
        <taxon>Myxococcota</taxon>
        <taxon>Myxococcia</taxon>
        <taxon>Myxococcales</taxon>
        <taxon>Cystobacterineae</taxon>
        <taxon>Anaeromyxobacteraceae</taxon>
        <taxon>Anaeromyxobacter</taxon>
    </lineage>
</organism>
<reference evidence="2" key="1">
    <citation type="journal article" date="2022" name="Int. J. Syst. Evol. Microbiol.">
        <title>Anaeromyxobacter oryzae sp. nov., Anaeromyxobacter diazotrophicus sp. nov. and Anaeromyxobacter paludicola sp. nov., isolated from paddy soils.</title>
        <authorList>
            <person name="Itoh H."/>
            <person name="Xu Z."/>
            <person name="Mise K."/>
            <person name="Masuda Y."/>
            <person name="Ushijima N."/>
            <person name="Hayakawa C."/>
            <person name="Shiratori Y."/>
            <person name="Senoo K."/>
        </authorList>
    </citation>
    <scope>NUCLEOTIDE SEQUENCE [LARGE SCALE GENOMIC DNA]</scope>
    <source>
        <strain evidence="2">Red232</strain>
    </source>
</reference>